<accession>A0A835LBD3</accession>
<dbReference type="PANTHER" id="PTHR31623:SF17">
    <property type="entry name" value="F21J9.9"/>
    <property type="match status" value="1"/>
</dbReference>
<proteinExistence type="inferred from homology"/>
<dbReference type="Gene3D" id="3.30.559.10">
    <property type="entry name" value="Chloramphenicol acetyltransferase-like domain"/>
    <property type="match status" value="2"/>
</dbReference>
<dbReference type="EMBL" id="JADFTS010000009">
    <property type="protein sequence ID" value="KAF9588175.1"/>
    <property type="molecule type" value="Genomic_DNA"/>
</dbReference>
<comment type="caution">
    <text evidence="4">The sequence shown here is derived from an EMBL/GenBank/DDBJ whole genome shotgun (WGS) entry which is preliminary data.</text>
</comment>
<dbReference type="AlphaFoldDB" id="A0A835LBD3"/>
<gene>
    <name evidence="4" type="ORF">IFM89_007864</name>
</gene>
<organism evidence="4 5">
    <name type="scientific">Coptis chinensis</name>
    <dbReference type="NCBI Taxonomy" id="261450"/>
    <lineage>
        <taxon>Eukaryota</taxon>
        <taxon>Viridiplantae</taxon>
        <taxon>Streptophyta</taxon>
        <taxon>Embryophyta</taxon>
        <taxon>Tracheophyta</taxon>
        <taxon>Spermatophyta</taxon>
        <taxon>Magnoliopsida</taxon>
        <taxon>Ranunculales</taxon>
        <taxon>Ranunculaceae</taxon>
        <taxon>Coptidoideae</taxon>
        <taxon>Coptis</taxon>
    </lineage>
</organism>
<keyword evidence="5" id="KW-1185">Reference proteome</keyword>
<protein>
    <recommendedName>
        <fullName evidence="6">BAHD acyltransferase</fullName>
    </recommendedName>
</protein>
<evidence type="ECO:0000256" key="3">
    <source>
        <dbReference type="ARBA" id="ARBA00023315"/>
    </source>
</evidence>
<dbReference type="Pfam" id="PF02458">
    <property type="entry name" value="Transferase"/>
    <property type="match status" value="1"/>
</dbReference>
<keyword evidence="3" id="KW-0012">Acyltransferase</keyword>
<name>A0A835LBD3_9MAGN</name>
<evidence type="ECO:0008006" key="6">
    <source>
        <dbReference type="Google" id="ProtNLM"/>
    </source>
</evidence>
<sequence>MGSKMPLIVEVISKETIKPSSPTPLHLRTFKLSRIDQYAFPVYVPLVLFYSTNKGSNKGEYDVKEDKRLDHLKKSLSEILTHFYILGGRIDGNQFIDCNDEGVNFFEARVNGKVSEMLNHPIPEELNKLLPKENNLYGLGPKVLLSIQVNIFNCGGMAVGVLIAHKAADASSLGLFLNQWAAITRKEDSEILPSELDLASLFPPNKDELQFTPSNGSSTKKVATKRFVFNASNIAALKAKSSNNLYVKHPTRVEAVSALIWRCAMNVLKMRPEFVNSVSVAIHTVNLRGRMVPPLSNLFFGNVMTYAMTTLKIESPPELHCLVNQFRKALRKIDGDHARKLQVDHYGHFALGNYFKGATEKFVRRELVPFFFTSWCRFPFYEADFGWEKPIWISTVNLVTQNLITLMDTKCGIGIEAWVALDEEDMDRFECEPDIIAFTTASGGAY</sequence>
<evidence type="ECO:0000256" key="1">
    <source>
        <dbReference type="ARBA" id="ARBA00009861"/>
    </source>
</evidence>
<dbReference type="PANTHER" id="PTHR31623">
    <property type="entry name" value="F21J9.9"/>
    <property type="match status" value="1"/>
</dbReference>
<evidence type="ECO:0000313" key="4">
    <source>
        <dbReference type="EMBL" id="KAF9588175.1"/>
    </source>
</evidence>
<dbReference type="Proteomes" id="UP000631114">
    <property type="component" value="Unassembled WGS sequence"/>
</dbReference>
<dbReference type="InterPro" id="IPR023213">
    <property type="entry name" value="CAT-like_dom_sf"/>
</dbReference>
<dbReference type="GO" id="GO:0016746">
    <property type="term" value="F:acyltransferase activity"/>
    <property type="evidence" value="ECO:0007669"/>
    <property type="project" value="UniProtKB-KW"/>
</dbReference>
<comment type="similarity">
    <text evidence="1">Belongs to the plant acyltransferase family.</text>
</comment>
<dbReference type="OrthoDB" id="671439at2759"/>
<evidence type="ECO:0000313" key="5">
    <source>
        <dbReference type="Proteomes" id="UP000631114"/>
    </source>
</evidence>
<reference evidence="4 5" key="1">
    <citation type="submission" date="2020-10" db="EMBL/GenBank/DDBJ databases">
        <title>The Coptis chinensis genome and diversification of protoberbering-type alkaloids.</title>
        <authorList>
            <person name="Wang B."/>
            <person name="Shu S."/>
            <person name="Song C."/>
            <person name="Liu Y."/>
        </authorList>
    </citation>
    <scope>NUCLEOTIDE SEQUENCE [LARGE SCALE GENOMIC DNA]</scope>
    <source>
        <strain evidence="4">HL-2020</strain>
        <tissue evidence="4">Leaf</tissue>
    </source>
</reference>
<evidence type="ECO:0000256" key="2">
    <source>
        <dbReference type="ARBA" id="ARBA00022679"/>
    </source>
</evidence>
<keyword evidence="2" id="KW-0808">Transferase</keyword>